<dbReference type="Proteomes" id="UP000515203">
    <property type="component" value="Unplaced"/>
</dbReference>
<keyword evidence="7" id="KW-0862">Zinc</keyword>
<dbReference type="Pfam" id="PF01352">
    <property type="entry name" value="KRAB"/>
    <property type="match status" value="1"/>
</dbReference>
<dbReference type="PROSITE" id="PS50805">
    <property type="entry name" value="KRAB"/>
    <property type="match status" value="1"/>
</dbReference>
<evidence type="ECO:0000313" key="16">
    <source>
        <dbReference type="RefSeq" id="XP_023556355.1"/>
    </source>
</evidence>
<dbReference type="InterPro" id="IPR036236">
    <property type="entry name" value="Znf_C2H2_sf"/>
</dbReference>
<dbReference type="InterPro" id="IPR036051">
    <property type="entry name" value="KRAB_dom_sf"/>
</dbReference>
<dbReference type="PROSITE" id="PS00028">
    <property type="entry name" value="ZINC_FINGER_C2H2_1"/>
    <property type="match status" value="8"/>
</dbReference>
<evidence type="ECO:0000256" key="3">
    <source>
        <dbReference type="ARBA" id="ARBA00006991"/>
    </source>
</evidence>
<organism evidence="15 16">
    <name type="scientific">Octodon degus</name>
    <name type="common">Degu</name>
    <name type="synonym">Sciurus degus</name>
    <dbReference type="NCBI Taxonomy" id="10160"/>
    <lineage>
        <taxon>Eukaryota</taxon>
        <taxon>Metazoa</taxon>
        <taxon>Chordata</taxon>
        <taxon>Craniata</taxon>
        <taxon>Vertebrata</taxon>
        <taxon>Euteleostomi</taxon>
        <taxon>Mammalia</taxon>
        <taxon>Eutheria</taxon>
        <taxon>Euarchontoglires</taxon>
        <taxon>Glires</taxon>
        <taxon>Rodentia</taxon>
        <taxon>Hystricomorpha</taxon>
        <taxon>Octodontidae</taxon>
        <taxon>Octodon</taxon>
    </lineage>
</organism>
<dbReference type="InterPro" id="IPR001909">
    <property type="entry name" value="KRAB"/>
</dbReference>
<keyword evidence="6 12" id="KW-0863">Zinc-finger</keyword>
<feature type="domain" description="C2H2-type" evidence="13">
    <location>
        <begin position="361"/>
        <end position="388"/>
    </location>
</feature>
<dbReference type="RefSeq" id="XP_023556355.1">
    <property type="nucleotide sequence ID" value="XM_023700587.1"/>
</dbReference>
<dbReference type="Pfam" id="PF00096">
    <property type="entry name" value="zf-C2H2"/>
    <property type="match status" value="6"/>
</dbReference>
<dbReference type="PANTHER" id="PTHR24393">
    <property type="entry name" value="ZINC FINGER PROTEIN"/>
    <property type="match status" value="1"/>
</dbReference>
<dbReference type="FunFam" id="3.30.160.60:FF:002343">
    <property type="entry name" value="Zinc finger protein 33A"/>
    <property type="match status" value="4"/>
</dbReference>
<dbReference type="FunFam" id="3.30.160.60:FF:000060">
    <property type="entry name" value="zinc finger protein 436"/>
    <property type="match status" value="1"/>
</dbReference>
<feature type="domain" description="C2H2-type" evidence="13">
    <location>
        <begin position="389"/>
        <end position="416"/>
    </location>
</feature>
<dbReference type="SMART" id="SM00355">
    <property type="entry name" value="ZnF_C2H2"/>
    <property type="match status" value="9"/>
</dbReference>
<evidence type="ECO:0000313" key="15">
    <source>
        <dbReference type="Proteomes" id="UP000515203"/>
    </source>
</evidence>
<keyword evidence="9" id="KW-0805">Transcription regulation</keyword>
<accession>A0A6P6D902</accession>
<comment type="function">
    <text evidence="1">May be involved in transcriptional regulation.</text>
</comment>
<dbReference type="CDD" id="cd07765">
    <property type="entry name" value="KRAB_A-box"/>
    <property type="match status" value="1"/>
</dbReference>
<dbReference type="Gene3D" id="6.10.140.140">
    <property type="match status" value="1"/>
</dbReference>
<feature type="domain" description="C2H2-type" evidence="13">
    <location>
        <begin position="473"/>
        <end position="500"/>
    </location>
</feature>
<dbReference type="GeneID" id="101588538"/>
<dbReference type="GO" id="GO:0001228">
    <property type="term" value="F:DNA-binding transcription activator activity, RNA polymerase II-specific"/>
    <property type="evidence" value="ECO:0007669"/>
    <property type="project" value="TreeGrafter"/>
</dbReference>
<evidence type="ECO:0000256" key="10">
    <source>
        <dbReference type="ARBA" id="ARBA00023163"/>
    </source>
</evidence>
<evidence type="ECO:0000256" key="2">
    <source>
        <dbReference type="ARBA" id="ARBA00004123"/>
    </source>
</evidence>
<dbReference type="FunFam" id="3.30.160.60:FF:001157">
    <property type="entry name" value="Zinc finger protein 793"/>
    <property type="match status" value="1"/>
</dbReference>
<feature type="domain" description="C2H2-type" evidence="13">
    <location>
        <begin position="529"/>
        <end position="556"/>
    </location>
</feature>
<feature type="domain" description="C2H2-type" evidence="13">
    <location>
        <begin position="445"/>
        <end position="472"/>
    </location>
</feature>
<dbReference type="PANTHER" id="PTHR24393:SF106">
    <property type="entry name" value="ZINC FINGER AND SCAN DOMAIN-CONTAINING PROTEIN 2"/>
    <property type="match status" value="1"/>
</dbReference>
<evidence type="ECO:0000256" key="4">
    <source>
        <dbReference type="ARBA" id="ARBA00022723"/>
    </source>
</evidence>
<evidence type="ECO:0000256" key="8">
    <source>
        <dbReference type="ARBA" id="ARBA00022843"/>
    </source>
</evidence>
<evidence type="ECO:0000259" key="14">
    <source>
        <dbReference type="PROSITE" id="PS50805"/>
    </source>
</evidence>
<evidence type="ECO:0000256" key="11">
    <source>
        <dbReference type="ARBA" id="ARBA00023242"/>
    </source>
</evidence>
<dbReference type="PROSITE" id="PS50157">
    <property type="entry name" value="ZINC_FINGER_C2H2_2"/>
    <property type="match status" value="11"/>
</dbReference>
<feature type="domain" description="C2H2-type" evidence="13">
    <location>
        <begin position="305"/>
        <end position="332"/>
    </location>
</feature>
<dbReference type="InterPro" id="IPR013087">
    <property type="entry name" value="Znf_C2H2_type"/>
</dbReference>
<feature type="domain" description="C2H2-type" evidence="13">
    <location>
        <begin position="417"/>
        <end position="444"/>
    </location>
</feature>
<evidence type="ECO:0000256" key="6">
    <source>
        <dbReference type="ARBA" id="ARBA00022771"/>
    </source>
</evidence>
<keyword evidence="5" id="KW-0677">Repeat</keyword>
<evidence type="ECO:0000256" key="1">
    <source>
        <dbReference type="ARBA" id="ARBA00003767"/>
    </source>
</evidence>
<keyword evidence="15" id="KW-1185">Reference proteome</keyword>
<dbReference type="Gene3D" id="3.30.160.60">
    <property type="entry name" value="Classic Zinc Finger"/>
    <property type="match status" value="11"/>
</dbReference>
<comment type="similarity">
    <text evidence="3">Belongs to the krueppel C2H2-type zinc-finger protein family.</text>
</comment>
<feature type="domain" description="C2H2-type" evidence="13">
    <location>
        <begin position="557"/>
        <end position="581"/>
    </location>
</feature>
<proteinExistence type="inferred from homology"/>
<protein>
    <submittedName>
        <fullName evidence="16">Zinc finger protein 73-like isoform X4</fullName>
    </submittedName>
</protein>
<gene>
    <name evidence="16" type="primary">LOC101588538</name>
</gene>
<dbReference type="GO" id="GO:0008270">
    <property type="term" value="F:zinc ion binding"/>
    <property type="evidence" value="ECO:0007669"/>
    <property type="project" value="UniProtKB-KW"/>
</dbReference>
<evidence type="ECO:0000256" key="5">
    <source>
        <dbReference type="ARBA" id="ARBA00022737"/>
    </source>
</evidence>
<dbReference type="GO" id="GO:0005634">
    <property type="term" value="C:nucleus"/>
    <property type="evidence" value="ECO:0007669"/>
    <property type="project" value="UniProtKB-SubCell"/>
</dbReference>
<evidence type="ECO:0000256" key="12">
    <source>
        <dbReference type="PROSITE-ProRule" id="PRU00042"/>
    </source>
</evidence>
<evidence type="ECO:0000256" key="9">
    <source>
        <dbReference type="ARBA" id="ARBA00023015"/>
    </source>
</evidence>
<dbReference type="SUPFAM" id="SSF57667">
    <property type="entry name" value="beta-beta-alpha zinc fingers"/>
    <property type="match status" value="6"/>
</dbReference>
<dbReference type="AlphaFoldDB" id="A0A6P6D902"/>
<dbReference type="FunFam" id="3.30.160.60:FF:001498">
    <property type="entry name" value="Zinc finger protein 404"/>
    <property type="match status" value="1"/>
</dbReference>
<dbReference type="FunFam" id="3.30.160.60:FF:000295">
    <property type="entry name" value="zinc finger protein 19"/>
    <property type="match status" value="1"/>
</dbReference>
<name>A0A6P6D902_OCTDE</name>
<keyword evidence="10" id="KW-0804">Transcription</keyword>
<dbReference type="GO" id="GO:0000978">
    <property type="term" value="F:RNA polymerase II cis-regulatory region sequence-specific DNA binding"/>
    <property type="evidence" value="ECO:0007669"/>
    <property type="project" value="TreeGrafter"/>
</dbReference>
<evidence type="ECO:0000256" key="7">
    <source>
        <dbReference type="ARBA" id="ARBA00022833"/>
    </source>
</evidence>
<keyword evidence="4" id="KW-0479">Metal-binding</keyword>
<keyword evidence="11" id="KW-0539">Nucleus</keyword>
<sequence>MCSLMTPLCSPLVSAMLPESPVHFQEQQKWAKSLGLVSFEDVAVDFSWEEWQDLDDAQKTLYRDVMLETYSSLVSLGHCSPKPEVIIKLELGAQQWMGEEHPSQAHTDVQKVEDLAETSHDSPARHLWQVMITSNSTAEERFGLERTFDLSSNHISKLVINNENYLGMKTEEFIVYQNVFLPIVPDKIPTGTRPAAHVTVGKSLGHLDCLSQHHRIQNGQQDFEHTGEMKAANTEAIFFLHQRVHVGESYEYSEHGQACDKSALIVQRITQVGRKTLECNICGKTFYSNPALTKYQRMNTGEKPHVCSDCEKLFIKETYLSTRQKKHTEEKPYEYNICMESFYQKSGLTSQPSTHTGKKPYACNECRKSFYRKSDLTVHQRTHTGEKPYECNKCGKSFNQKSNLSRHQRTHTGEKPYECNKCGKSFNQKSDLILHLRIHTGEKPYECSECRKSFYKKSDLTVHQRTHTGEKPYECDECRKTFYQKSKLTVHQRTHTGEKPYECNECGKSFYQKSDLTVHQRTHTGEKPYECNKCWKSFYQKSVLTVHQRIHTGEKPYECNECRKTFCQKSHLSRHQRTHTR</sequence>
<evidence type="ECO:0000259" key="13">
    <source>
        <dbReference type="PROSITE" id="PS50157"/>
    </source>
</evidence>
<feature type="domain" description="C2H2-type" evidence="13">
    <location>
        <begin position="277"/>
        <end position="304"/>
    </location>
</feature>
<keyword evidence="8" id="KW-0832">Ubl conjugation</keyword>
<dbReference type="Pfam" id="PF13465">
    <property type="entry name" value="zf-H2C2_2"/>
    <property type="match status" value="1"/>
</dbReference>
<dbReference type="SMART" id="SM00349">
    <property type="entry name" value="KRAB"/>
    <property type="match status" value="1"/>
</dbReference>
<reference evidence="16" key="1">
    <citation type="submission" date="2025-08" db="UniProtKB">
        <authorList>
            <consortium name="RefSeq"/>
        </authorList>
    </citation>
    <scope>IDENTIFICATION</scope>
</reference>
<dbReference type="FunFam" id="3.30.160.60:FF:000446">
    <property type="entry name" value="Zinc finger protein"/>
    <property type="match status" value="1"/>
</dbReference>
<dbReference type="SUPFAM" id="SSF109640">
    <property type="entry name" value="KRAB domain (Kruppel-associated box)"/>
    <property type="match status" value="1"/>
</dbReference>
<comment type="subcellular location">
    <subcellularLocation>
        <location evidence="2">Nucleus</location>
    </subcellularLocation>
</comment>
<feature type="domain" description="KRAB" evidence="14">
    <location>
        <begin position="37"/>
        <end position="108"/>
    </location>
</feature>
<feature type="domain" description="C2H2-type" evidence="13">
    <location>
        <begin position="501"/>
        <end position="528"/>
    </location>
</feature>
<feature type="domain" description="C2H2-type" evidence="13">
    <location>
        <begin position="333"/>
        <end position="360"/>
    </location>
</feature>